<dbReference type="EMBL" id="QGKW02002228">
    <property type="protein sequence ID" value="KAF2535614.1"/>
    <property type="molecule type" value="Genomic_DNA"/>
</dbReference>
<evidence type="ECO:0000313" key="2">
    <source>
        <dbReference type="EMBL" id="KAF2535614.1"/>
    </source>
</evidence>
<proteinExistence type="predicted"/>
<evidence type="ECO:0000256" key="1">
    <source>
        <dbReference type="SAM" id="MobiDB-lite"/>
    </source>
</evidence>
<gene>
    <name evidence="2" type="ORF">F2Q68_00019921</name>
</gene>
<evidence type="ECO:0000313" key="3">
    <source>
        <dbReference type="Proteomes" id="UP000712281"/>
    </source>
</evidence>
<feature type="region of interest" description="Disordered" evidence="1">
    <location>
        <begin position="162"/>
        <end position="241"/>
    </location>
</feature>
<dbReference type="PANTHER" id="PTHR35702:SF1">
    <property type="entry name" value="EXPRESSED PROTEIN"/>
    <property type="match status" value="1"/>
</dbReference>
<accession>A0A8S9FR92</accession>
<comment type="caution">
    <text evidence="2">The sequence shown here is derived from an EMBL/GenBank/DDBJ whole genome shotgun (WGS) entry which is preliminary data.</text>
</comment>
<reference evidence="2" key="1">
    <citation type="submission" date="2019-12" db="EMBL/GenBank/DDBJ databases">
        <title>Genome sequencing and annotation of Brassica cretica.</title>
        <authorList>
            <person name="Studholme D.J."/>
            <person name="Sarris P.F."/>
        </authorList>
    </citation>
    <scope>NUCLEOTIDE SEQUENCE</scope>
    <source>
        <strain evidence="2">PFS-001/15</strain>
        <tissue evidence="2">Leaf</tissue>
    </source>
</reference>
<feature type="region of interest" description="Disordered" evidence="1">
    <location>
        <begin position="466"/>
        <end position="490"/>
    </location>
</feature>
<feature type="compositionally biased region" description="Basic residues" evidence="1">
    <location>
        <begin position="217"/>
        <end position="226"/>
    </location>
</feature>
<name>A0A8S9FR92_BRACR</name>
<feature type="compositionally biased region" description="Acidic residues" evidence="1">
    <location>
        <begin position="192"/>
        <end position="201"/>
    </location>
</feature>
<protein>
    <submittedName>
        <fullName evidence="2">Uncharacterized protein</fullName>
    </submittedName>
</protein>
<sequence>MSSGTVACAVKEGVKLYFYSIRSIHVEKARNVAIEKALHEALVKGMAANEAAKDAQNAGAKAAKMATRQAKRIIGPIVAAGWDFFEALYFGGTLTEGFLRGSGTLVGAYSGGYVGEQRFGRFGYLVGSHLGNWIGARVGLMVYDVVNGVNFFLEAYQSGESYEDKSTYETEENQSTFETSEEDQSTYKTSEEDQSTYETSEDQSTYETPNSPSGGRPKARSVRRRLANPPPDASGPSSHGHGSFTVTIQHSITSTLPDVGLQGSSSFSLFAFFLFFYAYGFHHFLPPFSLQVWKSELVLSDFVSSLLNGLVCLELGAGTGDKKSSFVGKRIDLKQIPQYTKAYDRGEDVELWEIKYQSYGRFYQGSCELSLDPKNMKQEQAKFWKQHPAIVKMAVLPRTAQGHGWLRPAVGVVELSQCIVLDILGQYSMVNIELFNIVEEVKKVSKAFVVLPKNVNAENAQINSVKSGDEARRTELPSAAETELDREIEG</sequence>
<dbReference type="Proteomes" id="UP000712281">
    <property type="component" value="Unassembled WGS sequence"/>
</dbReference>
<dbReference type="AlphaFoldDB" id="A0A8S9FR92"/>
<feature type="compositionally biased region" description="Polar residues" evidence="1">
    <location>
        <begin position="202"/>
        <end position="213"/>
    </location>
</feature>
<organism evidence="2 3">
    <name type="scientific">Brassica cretica</name>
    <name type="common">Mustard</name>
    <dbReference type="NCBI Taxonomy" id="69181"/>
    <lineage>
        <taxon>Eukaryota</taxon>
        <taxon>Viridiplantae</taxon>
        <taxon>Streptophyta</taxon>
        <taxon>Embryophyta</taxon>
        <taxon>Tracheophyta</taxon>
        <taxon>Spermatophyta</taxon>
        <taxon>Magnoliopsida</taxon>
        <taxon>eudicotyledons</taxon>
        <taxon>Gunneridae</taxon>
        <taxon>Pentapetalae</taxon>
        <taxon>rosids</taxon>
        <taxon>malvids</taxon>
        <taxon>Brassicales</taxon>
        <taxon>Brassicaceae</taxon>
        <taxon>Brassiceae</taxon>
        <taxon>Brassica</taxon>
    </lineage>
</organism>
<dbReference type="PANTHER" id="PTHR35702">
    <property type="entry name" value="EXPRESSED PROTEIN"/>
    <property type="match status" value="1"/>
</dbReference>